<keyword evidence="9" id="KW-1185">Reference proteome</keyword>
<dbReference type="SUPFAM" id="SSF52540">
    <property type="entry name" value="P-loop containing nucleoside triphosphate hydrolases"/>
    <property type="match status" value="1"/>
</dbReference>
<dbReference type="Pfam" id="PF00005">
    <property type="entry name" value="ABC_tran"/>
    <property type="match status" value="1"/>
</dbReference>
<dbReference type="PANTHER" id="PTHR43869">
    <property type="entry name" value="GLYCINE BETAINE/PROLINE BETAINE TRANSPORT SYSTEM ATP-BINDING PROTEIN PROV"/>
    <property type="match status" value="1"/>
</dbReference>
<dbReference type="PROSITE" id="PS50893">
    <property type="entry name" value="ABC_TRANSPORTER_2"/>
    <property type="match status" value="1"/>
</dbReference>
<dbReference type="RefSeq" id="WP_154378315.1">
    <property type="nucleotide sequence ID" value="NZ_WKJK01000008.1"/>
</dbReference>
<dbReference type="GO" id="GO:0005886">
    <property type="term" value="C:plasma membrane"/>
    <property type="evidence" value="ECO:0007669"/>
    <property type="project" value="UniProtKB-SubCell"/>
</dbReference>
<dbReference type="SMART" id="SM00382">
    <property type="entry name" value="AAA"/>
    <property type="match status" value="1"/>
</dbReference>
<dbReference type="EMBL" id="WKJK01000008">
    <property type="protein sequence ID" value="MRW91682.1"/>
    <property type="molecule type" value="Genomic_DNA"/>
</dbReference>
<evidence type="ECO:0000256" key="6">
    <source>
        <dbReference type="RuleBase" id="RU369116"/>
    </source>
</evidence>
<dbReference type="InterPro" id="IPR005892">
    <property type="entry name" value="Gly-betaine_transp_ATP-bd"/>
</dbReference>
<dbReference type="FunFam" id="3.40.50.300:FF:000201">
    <property type="entry name" value="Glycine betaine/L-proline ABC transporter ATP-binding protein"/>
    <property type="match status" value="1"/>
</dbReference>
<evidence type="ECO:0000313" key="9">
    <source>
        <dbReference type="Proteomes" id="UP000433309"/>
    </source>
</evidence>
<dbReference type="PANTHER" id="PTHR43869:SF1">
    <property type="entry name" value="GLYCINE BETAINE_PROLINE BETAINE TRANSPORT SYSTEM ATP-BINDING PROTEIN PROV"/>
    <property type="match status" value="1"/>
</dbReference>
<feature type="domain" description="ABC transporter" evidence="7">
    <location>
        <begin position="6"/>
        <end position="266"/>
    </location>
</feature>
<keyword evidence="5 6" id="KW-0067">ATP-binding</keyword>
<accession>A0A6I2L1F4</accession>
<dbReference type="GO" id="GO:0016887">
    <property type="term" value="F:ATP hydrolysis activity"/>
    <property type="evidence" value="ECO:0007669"/>
    <property type="project" value="UniProtKB-UniRule"/>
</dbReference>
<dbReference type="GO" id="GO:0015418">
    <property type="term" value="F:ABC-type quaternary ammonium compound transporting activity"/>
    <property type="evidence" value="ECO:0007669"/>
    <property type="project" value="UniProtKB-EC"/>
</dbReference>
<evidence type="ECO:0000256" key="1">
    <source>
        <dbReference type="ARBA" id="ARBA00005417"/>
    </source>
</evidence>
<dbReference type="InterPro" id="IPR027417">
    <property type="entry name" value="P-loop_NTPase"/>
</dbReference>
<dbReference type="AlphaFoldDB" id="A0A6I2L1F4"/>
<keyword evidence="3" id="KW-1003">Cell membrane</keyword>
<keyword evidence="6" id="KW-0472">Membrane</keyword>
<dbReference type="InterPro" id="IPR017871">
    <property type="entry name" value="ABC_transporter-like_CS"/>
</dbReference>
<keyword evidence="2 6" id="KW-0813">Transport</keyword>
<keyword evidence="4 6" id="KW-0547">Nucleotide-binding</keyword>
<dbReference type="InterPro" id="IPR003593">
    <property type="entry name" value="AAA+_ATPase"/>
</dbReference>
<evidence type="ECO:0000256" key="3">
    <source>
        <dbReference type="ARBA" id="ARBA00022475"/>
    </source>
</evidence>
<dbReference type="Gene3D" id="3.40.50.300">
    <property type="entry name" value="P-loop containing nucleotide triphosphate hydrolases"/>
    <property type="match status" value="1"/>
</dbReference>
<evidence type="ECO:0000256" key="2">
    <source>
        <dbReference type="ARBA" id="ARBA00022448"/>
    </source>
</evidence>
<comment type="caution">
    <text evidence="8">The sequence shown here is derived from an EMBL/GenBank/DDBJ whole genome shotgun (WGS) entry which is preliminary data.</text>
</comment>
<dbReference type="NCBIfam" id="TIGR01186">
    <property type="entry name" value="proV"/>
    <property type="match status" value="1"/>
</dbReference>
<name>A0A6I2L1F4_9BURK</name>
<dbReference type="Proteomes" id="UP000433309">
    <property type="component" value="Unassembled WGS sequence"/>
</dbReference>
<sequence>MSAIKVALRNVSKVYGADTAGALARLREGAGRDALFAATGQTAALDDVSLDIPEGGICVLMGLSGSGKSTLLRTINGLVTPSAGQVLVDGEDLAAMKQKQLQRVRRGGMGMVFQSFALLDHRSVIDNVCFGLEIAGVKRAERQRRALRALEQVGLHAHAKQYPHQLSGGMRQRVGLARALAVEPSLLLMDEAFSALDPLKRREMQELLLSLQREQRRTIVFVSHDIEEALHIGDRIAILHGGRLLQYAAPRELLSNPADEHVRAFFQGVDTSRYLQAADLIDHAAEAPALATDPAQHVPAHTRLSELLPRLTDFRTPLAVHDASGATLGLITAASALRILSRNSARI</sequence>
<evidence type="ECO:0000256" key="4">
    <source>
        <dbReference type="ARBA" id="ARBA00022741"/>
    </source>
</evidence>
<comment type="subunit">
    <text evidence="6">The complex is probably composed of two ATP-binding proteins, two transmembrane proteins and a solute-binding protein.</text>
</comment>
<dbReference type="InterPro" id="IPR003439">
    <property type="entry name" value="ABC_transporter-like_ATP-bd"/>
</dbReference>
<evidence type="ECO:0000313" key="8">
    <source>
        <dbReference type="EMBL" id="MRW91682.1"/>
    </source>
</evidence>
<evidence type="ECO:0000256" key="5">
    <source>
        <dbReference type="ARBA" id="ARBA00022840"/>
    </source>
</evidence>
<evidence type="ECO:0000259" key="7">
    <source>
        <dbReference type="PROSITE" id="PS50893"/>
    </source>
</evidence>
<gene>
    <name evidence="8" type="ORF">GJ699_16945</name>
</gene>
<comment type="similarity">
    <text evidence="1 6">Belongs to the ABC transporter superfamily.</text>
</comment>
<dbReference type="EC" id="7.6.2.9" evidence="6"/>
<dbReference type="GO" id="GO:0006970">
    <property type="term" value="P:response to osmotic stress"/>
    <property type="evidence" value="ECO:0007669"/>
    <property type="project" value="UniProtKB-ARBA"/>
</dbReference>
<dbReference type="GO" id="GO:0006865">
    <property type="term" value="P:amino acid transport"/>
    <property type="evidence" value="ECO:0007669"/>
    <property type="project" value="UniProtKB-UniRule"/>
</dbReference>
<proteinExistence type="inferred from homology"/>
<keyword evidence="6" id="KW-0997">Cell inner membrane</keyword>
<comment type="catalytic activity">
    <reaction evidence="6">
        <text>a quaternary ammonium(out) + ATP + H2O = a quaternary ammonium(in) + ADP + phosphate + H(+)</text>
        <dbReference type="Rhea" id="RHEA:11036"/>
        <dbReference type="ChEBI" id="CHEBI:15377"/>
        <dbReference type="ChEBI" id="CHEBI:15378"/>
        <dbReference type="ChEBI" id="CHEBI:30616"/>
        <dbReference type="ChEBI" id="CHEBI:35267"/>
        <dbReference type="ChEBI" id="CHEBI:43474"/>
        <dbReference type="ChEBI" id="CHEBI:456216"/>
    </reaction>
</comment>
<dbReference type="InterPro" id="IPR051921">
    <property type="entry name" value="ABC_osmolyte_uptake_ATP-bind"/>
</dbReference>
<comment type="subcellular location">
    <subcellularLocation>
        <location evidence="6">Cell inner membrane</location>
        <topology evidence="6">Peripheral membrane protein</topology>
    </subcellularLocation>
</comment>
<dbReference type="GO" id="GO:0005524">
    <property type="term" value="F:ATP binding"/>
    <property type="evidence" value="ECO:0007669"/>
    <property type="project" value="UniProtKB-UniRule"/>
</dbReference>
<dbReference type="PROSITE" id="PS00211">
    <property type="entry name" value="ABC_TRANSPORTER_1"/>
    <property type="match status" value="1"/>
</dbReference>
<reference evidence="8 9" key="1">
    <citation type="submission" date="2019-11" db="EMBL/GenBank/DDBJ databases">
        <title>Novel species isolated from a subtropical stream in China.</title>
        <authorList>
            <person name="Lu H."/>
        </authorList>
    </citation>
    <scope>NUCLEOTIDE SEQUENCE [LARGE SCALE GENOMIC DNA]</scope>
    <source>
        <strain evidence="8 9">FT80W</strain>
    </source>
</reference>
<organism evidence="8 9">
    <name type="scientific">Duganella guangzhouensis</name>
    <dbReference type="NCBI Taxonomy" id="2666084"/>
    <lineage>
        <taxon>Bacteria</taxon>
        <taxon>Pseudomonadati</taxon>
        <taxon>Pseudomonadota</taxon>
        <taxon>Betaproteobacteria</taxon>
        <taxon>Burkholderiales</taxon>
        <taxon>Oxalobacteraceae</taxon>
        <taxon>Telluria group</taxon>
        <taxon>Duganella</taxon>
    </lineage>
</organism>
<protein>
    <recommendedName>
        <fullName evidence="6">Quaternary amine transport ATP-binding protein</fullName>
        <ecNumber evidence="6">7.6.2.9</ecNumber>
    </recommendedName>
</protein>
<dbReference type="GO" id="GO:0031460">
    <property type="term" value="P:glycine betaine transport"/>
    <property type="evidence" value="ECO:0007669"/>
    <property type="project" value="InterPro"/>
</dbReference>